<dbReference type="RefSeq" id="WP_330090015.1">
    <property type="nucleotide sequence ID" value="NZ_JAUZMY010000002.1"/>
</dbReference>
<evidence type="ECO:0000313" key="3">
    <source>
        <dbReference type="Proteomes" id="UP001356095"/>
    </source>
</evidence>
<gene>
    <name evidence="2" type="ORF">Q8791_03150</name>
</gene>
<accession>A0ABU7K2B9</accession>
<reference evidence="2 3" key="1">
    <citation type="submission" date="2023-08" db="EMBL/GenBank/DDBJ databases">
        <authorList>
            <person name="Girao M."/>
            <person name="Carvalho M.F."/>
        </authorList>
    </citation>
    <scope>NUCLEOTIDE SEQUENCE [LARGE SCALE GENOMIC DNA]</scope>
    <source>
        <strain evidence="2 3">CT-R113</strain>
    </source>
</reference>
<protein>
    <submittedName>
        <fullName evidence="2">Uncharacterized protein</fullName>
    </submittedName>
</protein>
<evidence type="ECO:0000256" key="1">
    <source>
        <dbReference type="SAM" id="MobiDB-lite"/>
    </source>
</evidence>
<feature type="region of interest" description="Disordered" evidence="1">
    <location>
        <begin position="37"/>
        <end position="67"/>
    </location>
</feature>
<evidence type="ECO:0000313" key="2">
    <source>
        <dbReference type="EMBL" id="MEE2036217.1"/>
    </source>
</evidence>
<comment type="caution">
    <text evidence="2">The sequence shown here is derived from an EMBL/GenBank/DDBJ whole genome shotgun (WGS) entry which is preliminary data.</text>
</comment>
<feature type="compositionally biased region" description="Basic and acidic residues" evidence="1">
    <location>
        <begin position="37"/>
        <end position="47"/>
    </location>
</feature>
<proteinExistence type="predicted"/>
<keyword evidence="3" id="KW-1185">Reference proteome</keyword>
<dbReference type="Proteomes" id="UP001356095">
    <property type="component" value="Unassembled WGS sequence"/>
</dbReference>
<name>A0ABU7K2B9_9ACTN</name>
<organism evidence="2 3">
    <name type="scientific">Nocardiopsis codii</name>
    <dbReference type="NCBI Taxonomy" id="3065942"/>
    <lineage>
        <taxon>Bacteria</taxon>
        <taxon>Bacillati</taxon>
        <taxon>Actinomycetota</taxon>
        <taxon>Actinomycetes</taxon>
        <taxon>Streptosporangiales</taxon>
        <taxon>Nocardiopsidaceae</taxon>
        <taxon>Nocardiopsis</taxon>
    </lineage>
</organism>
<sequence>MRMRERTGELRTRLSRIIESVRPALNRMEASIVRTERDLADTGHDATAEPPANFRGDRFAAGGGDGR</sequence>
<dbReference type="EMBL" id="JAUZMY010000002">
    <property type="protein sequence ID" value="MEE2036217.1"/>
    <property type="molecule type" value="Genomic_DNA"/>
</dbReference>